<gene>
    <name evidence="2" type="ORF">AK812_SmicGene41227</name>
</gene>
<evidence type="ECO:0000313" key="3">
    <source>
        <dbReference type="Proteomes" id="UP000186817"/>
    </source>
</evidence>
<evidence type="ECO:0000313" key="2">
    <source>
        <dbReference type="EMBL" id="OLP78583.1"/>
    </source>
</evidence>
<dbReference type="EMBL" id="LSRX01001592">
    <property type="protein sequence ID" value="OLP78583.1"/>
    <property type="molecule type" value="Genomic_DNA"/>
</dbReference>
<keyword evidence="3" id="KW-1185">Reference proteome</keyword>
<feature type="region of interest" description="Disordered" evidence="1">
    <location>
        <begin position="199"/>
        <end position="222"/>
    </location>
</feature>
<comment type="caution">
    <text evidence="2">The sequence shown here is derived from an EMBL/GenBank/DDBJ whole genome shotgun (WGS) entry which is preliminary data.</text>
</comment>
<protein>
    <submittedName>
        <fullName evidence="2">Uncharacterized protein</fullName>
    </submittedName>
</protein>
<dbReference type="AlphaFoldDB" id="A0A1Q9C6M8"/>
<name>A0A1Q9C6M8_SYMMI</name>
<sequence length="325" mass="36567">MVSANPRKWLEQAASGVWDPEVRKHLVLVVIYCWDAPMVYASSYDLTDREKGDVLRCHVILGHPHPKEFARLLKAAGTRHDVIQSVLREFECPGLGLGQRQSTQFSTSPAWALSTGGMFKEVYYRTQEVVQPATVEEVETMIFEVSWSLQTLTNRTGTHQLNRYDSEKMQFVDVSADSLMDQEVLGGLMDMEYPQKFLSQCGPTDHDQQRHEPSDQEEGIAGSEVSRDLLKLLPTAGKSLRTVFLYKKVDGHPDPGVDLTDQEALERDDYEVPAEEARLIDQRARRGLDEVAGRKSKSPAPTQRSRAFGSWVAAVASEWGNMADR</sequence>
<accession>A0A1Q9C6M8</accession>
<dbReference type="Proteomes" id="UP000186817">
    <property type="component" value="Unassembled WGS sequence"/>
</dbReference>
<evidence type="ECO:0000256" key="1">
    <source>
        <dbReference type="SAM" id="MobiDB-lite"/>
    </source>
</evidence>
<feature type="region of interest" description="Disordered" evidence="1">
    <location>
        <begin position="286"/>
        <end position="307"/>
    </location>
</feature>
<organism evidence="2 3">
    <name type="scientific">Symbiodinium microadriaticum</name>
    <name type="common">Dinoflagellate</name>
    <name type="synonym">Zooxanthella microadriatica</name>
    <dbReference type="NCBI Taxonomy" id="2951"/>
    <lineage>
        <taxon>Eukaryota</taxon>
        <taxon>Sar</taxon>
        <taxon>Alveolata</taxon>
        <taxon>Dinophyceae</taxon>
        <taxon>Suessiales</taxon>
        <taxon>Symbiodiniaceae</taxon>
        <taxon>Symbiodinium</taxon>
    </lineage>
</organism>
<reference evidence="2 3" key="1">
    <citation type="submission" date="2016-02" db="EMBL/GenBank/DDBJ databases">
        <title>Genome analysis of coral dinoflagellate symbionts highlights evolutionary adaptations to a symbiotic lifestyle.</title>
        <authorList>
            <person name="Aranda M."/>
            <person name="Li Y."/>
            <person name="Liew Y.J."/>
            <person name="Baumgarten S."/>
            <person name="Simakov O."/>
            <person name="Wilson M."/>
            <person name="Piel J."/>
            <person name="Ashoor H."/>
            <person name="Bougouffa S."/>
            <person name="Bajic V.B."/>
            <person name="Ryu T."/>
            <person name="Ravasi T."/>
            <person name="Bayer T."/>
            <person name="Micklem G."/>
            <person name="Kim H."/>
            <person name="Bhak J."/>
            <person name="Lajeunesse T.C."/>
            <person name="Voolstra C.R."/>
        </authorList>
    </citation>
    <scope>NUCLEOTIDE SEQUENCE [LARGE SCALE GENOMIC DNA]</scope>
    <source>
        <strain evidence="2 3">CCMP2467</strain>
    </source>
</reference>
<feature type="compositionally biased region" description="Basic and acidic residues" evidence="1">
    <location>
        <begin position="204"/>
        <end position="214"/>
    </location>
</feature>
<proteinExistence type="predicted"/>